<evidence type="ECO:0000313" key="1">
    <source>
        <dbReference type="EMBL" id="GIX81489.1"/>
    </source>
</evidence>
<proteinExistence type="predicted"/>
<protein>
    <submittedName>
        <fullName evidence="1">Uncharacterized protein</fullName>
    </submittedName>
</protein>
<organism evidence="1 2">
    <name type="scientific">Caerostris extrusa</name>
    <name type="common">Bark spider</name>
    <name type="synonym">Caerostris bankana</name>
    <dbReference type="NCBI Taxonomy" id="172846"/>
    <lineage>
        <taxon>Eukaryota</taxon>
        <taxon>Metazoa</taxon>
        <taxon>Ecdysozoa</taxon>
        <taxon>Arthropoda</taxon>
        <taxon>Chelicerata</taxon>
        <taxon>Arachnida</taxon>
        <taxon>Araneae</taxon>
        <taxon>Araneomorphae</taxon>
        <taxon>Entelegynae</taxon>
        <taxon>Araneoidea</taxon>
        <taxon>Araneidae</taxon>
        <taxon>Caerostris</taxon>
    </lineage>
</organism>
<dbReference type="Proteomes" id="UP001054945">
    <property type="component" value="Unassembled WGS sequence"/>
</dbReference>
<dbReference type="AlphaFoldDB" id="A0AAV4N9K9"/>
<accession>A0AAV4N9K9</accession>
<keyword evidence="2" id="KW-1185">Reference proteome</keyword>
<gene>
    <name evidence="1" type="primary">AVEN_269626_1</name>
    <name evidence="1" type="ORF">CEXT_318971</name>
</gene>
<sequence>MFDKLQNDMRSNKIGFTKITNAAGKNLQCFPKIIFKTIDGNPHAVFQSRENNKSESITLQNKLNKTIVPNKPENEKLIIVLKKEANASITTDAKQIPEKTVKTCKDQNEFHLTRRKRLLARNDCNVQELKCLTCKNPVYITKNTLFSYVVNTF</sequence>
<dbReference type="EMBL" id="BPLR01003134">
    <property type="protein sequence ID" value="GIX81489.1"/>
    <property type="molecule type" value="Genomic_DNA"/>
</dbReference>
<evidence type="ECO:0000313" key="2">
    <source>
        <dbReference type="Proteomes" id="UP001054945"/>
    </source>
</evidence>
<comment type="caution">
    <text evidence="1">The sequence shown here is derived from an EMBL/GenBank/DDBJ whole genome shotgun (WGS) entry which is preliminary data.</text>
</comment>
<name>A0AAV4N9K9_CAEEX</name>
<reference evidence="1 2" key="1">
    <citation type="submission" date="2021-06" db="EMBL/GenBank/DDBJ databases">
        <title>Caerostris extrusa draft genome.</title>
        <authorList>
            <person name="Kono N."/>
            <person name="Arakawa K."/>
        </authorList>
    </citation>
    <scope>NUCLEOTIDE SEQUENCE [LARGE SCALE GENOMIC DNA]</scope>
</reference>